<keyword evidence="2" id="KW-0507">mRNA processing</keyword>
<evidence type="ECO:0000259" key="8">
    <source>
        <dbReference type="PROSITE" id="PS51722"/>
    </source>
</evidence>
<dbReference type="Gene3D" id="3.30.70.870">
    <property type="entry name" value="Elongation Factor G (Translational Gtpase), domain 3"/>
    <property type="match status" value="1"/>
</dbReference>
<evidence type="ECO:0000256" key="2">
    <source>
        <dbReference type="ARBA" id="ARBA00022664"/>
    </source>
</evidence>
<reference evidence="9 10" key="1">
    <citation type="journal article" date="2022" name="bioRxiv">
        <title>Genomics of Preaxostyla Flagellates Illuminates Evolutionary Transitions and the Path Towards Mitochondrial Loss.</title>
        <authorList>
            <person name="Novak L.V.F."/>
            <person name="Treitli S.C."/>
            <person name="Pyrih J."/>
            <person name="Halakuc P."/>
            <person name="Pipaliya S.V."/>
            <person name="Vacek V."/>
            <person name="Brzon O."/>
            <person name="Soukal P."/>
            <person name="Eme L."/>
            <person name="Dacks J.B."/>
            <person name="Karnkowska A."/>
            <person name="Elias M."/>
            <person name="Hampl V."/>
        </authorList>
    </citation>
    <scope>NUCLEOTIDE SEQUENCE [LARGE SCALE GENOMIC DNA]</scope>
    <source>
        <strain evidence="9">NAU3</strain>
        <tissue evidence="9">Gut</tissue>
    </source>
</reference>
<dbReference type="InterPro" id="IPR005225">
    <property type="entry name" value="Small_GTP-bd"/>
</dbReference>
<dbReference type="InterPro" id="IPR009000">
    <property type="entry name" value="Transl_B-barrel_sf"/>
</dbReference>
<dbReference type="InterPro" id="IPR035655">
    <property type="entry name" value="U5-116kDa_C"/>
</dbReference>
<keyword evidence="9" id="KW-0687">Ribonucleoprotein</keyword>
<dbReference type="SUPFAM" id="SSF52540">
    <property type="entry name" value="P-loop containing nucleoside triphosphate hydrolases"/>
    <property type="match status" value="1"/>
</dbReference>
<dbReference type="InterPro" id="IPR020568">
    <property type="entry name" value="Ribosomal_Su5_D2-typ_SF"/>
</dbReference>
<dbReference type="Gene3D" id="3.40.50.300">
    <property type="entry name" value="P-loop containing nucleotide triphosphate hydrolases"/>
    <property type="match status" value="1"/>
</dbReference>
<feature type="compositionally biased region" description="Acidic residues" evidence="7">
    <location>
        <begin position="14"/>
        <end position="28"/>
    </location>
</feature>
<dbReference type="Proteomes" id="UP001281761">
    <property type="component" value="Unassembled WGS sequence"/>
</dbReference>
<keyword evidence="5" id="KW-0508">mRNA splicing</keyword>
<dbReference type="Gene3D" id="3.90.1430.10">
    <property type="entry name" value="Yeast translation eEF2 (G' domain)"/>
    <property type="match status" value="1"/>
</dbReference>
<dbReference type="Pfam" id="PF00679">
    <property type="entry name" value="EFG_C"/>
    <property type="match status" value="1"/>
</dbReference>
<dbReference type="SMART" id="SM00838">
    <property type="entry name" value="EFG_C"/>
    <property type="match status" value="1"/>
</dbReference>
<name>A0ABQ9YM29_9EUKA</name>
<dbReference type="InterPro" id="IPR000640">
    <property type="entry name" value="EFG_V-like"/>
</dbReference>
<comment type="subcellular location">
    <subcellularLocation>
        <location evidence="1">Nucleus</location>
    </subcellularLocation>
</comment>
<dbReference type="PROSITE" id="PS51722">
    <property type="entry name" value="G_TR_2"/>
    <property type="match status" value="1"/>
</dbReference>
<feature type="domain" description="Tr-type G" evidence="8">
    <location>
        <begin position="112"/>
        <end position="325"/>
    </location>
</feature>
<organism evidence="9 10">
    <name type="scientific">Blattamonas nauphoetae</name>
    <dbReference type="NCBI Taxonomy" id="2049346"/>
    <lineage>
        <taxon>Eukaryota</taxon>
        <taxon>Metamonada</taxon>
        <taxon>Preaxostyla</taxon>
        <taxon>Oxymonadida</taxon>
        <taxon>Blattamonas</taxon>
    </lineage>
</organism>
<dbReference type="SUPFAM" id="SSF50447">
    <property type="entry name" value="Translation proteins"/>
    <property type="match status" value="1"/>
</dbReference>
<sequence length="1006" mass="110994">MNSTFDEFGNLLADDSESDQLESDDEPFQDQVQRQEEPQKLNEQVTLSTNTSIVQRSRFPTAEEVFAGVEVMVQDEDEQGLDEPIIAPLVTKSFDFVNEDSSKLPSSTFSPKLIRNVCFAGNLHSGKTSIFDFILKNAYEDTLNPRFTDTRKDEQTRALSIKPTPISVVLQTDNGKSFLLNLIDTPGHPNFFDEALVTLRVSDGLVLVIDAAEGVVMHSYLEKLIRAAVMDGVPIILLLSKLDRFVVELKLPPKDAYFKLFEVIGSINSIIQQCAMSLGRGPNEYPILSPVTGNVLFSSAQHGYLFSLHSFAKFYAQTNNLSIDTDQFARKLWGDYFYEESTGRFLRKSQFSNKRTFVEFVLNMIYKVTSYVVSETEEVVQKEILKPLHITFPPSLYHKIEASPRDLIPLIFSAILGTSTPLVDSLVTHFPPPCGNPSSSVITFPITRTLSHYPSQTDSFASNLMSMDKDSPLIIDIVKLYPILSTSQESTSISTRFHSYGRICTGTATVGQTVWVLGEGYSADGDVESAIQCTITNILFPSGRHHFSTTHAGPGNLVMLDGIDLSITGPCTVVGIDVTDPDLPHPHPLMPIRSPIHPTLKISIEPLHPRDLPKMTEGLRSVRKTYAGLQMKVEESGEHVLVGTGELMLDCVMFDLREVYSKVEIKVSDPIVPLCETAGAEGRGAGVPCKAQTANGKNTMTVVAQHIEAGLETDVKEGRVVMEEKNDGEGRVVSSLTKMSVEYLQKAYKMDRLGAMSIVAIGPTADGSNILTNDTLPSFISNPSTLQENLKNTSAVLPSLTHAFKWTCREGPLCSEPIRQVNFRLIDTNIDKTPAFRFSTQIVPAMKRACSASLLLSSPILMEPILMASIVTPPDCVSAVETVLSRRRGHVTSRRALPGNPLTELEAFIPSLESVGFETDLRQYTQGQAFVLTIFDHWEKVPGDPLDESVTIIPLKPSDLDALARELTIKTRRRKGLSESVAASKYFDATMLSELEKSNTDVSFLS</sequence>
<dbReference type="InterPro" id="IPR031950">
    <property type="entry name" value="EFTUD2_N"/>
</dbReference>
<dbReference type="PANTHER" id="PTHR42908:SF6">
    <property type="entry name" value="116 KDA U5 SMALL NUCLEAR RIBONUCLEOPROTEIN COMPONENT"/>
    <property type="match status" value="1"/>
</dbReference>
<dbReference type="PANTHER" id="PTHR42908">
    <property type="entry name" value="TRANSLATION ELONGATION FACTOR-RELATED"/>
    <property type="match status" value="1"/>
</dbReference>
<evidence type="ECO:0000256" key="6">
    <source>
        <dbReference type="ARBA" id="ARBA00023242"/>
    </source>
</evidence>
<gene>
    <name evidence="9" type="ORF">BLNAU_108</name>
</gene>
<keyword evidence="10" id="KW-1185">Reference proteome</keyword>
<protein>
    <submittedName>
        <fullName evidence="9">110 kDa U5 small nuclear ribonucleoprotein component CLO</fullName>
    </submittedName>
</protein>
<dbReference type="Gene3D" id="3.30.230.10">
    <property type="match status" value="1"/>
</dbReference>
<accession>A0ABQ9YM29</accession>
<dbReference type="CDD" id="cd04098">
    <property type="entry name" value="eEF2_C_snRNP"/>
    <property type="match status" value="1"/>
</dbReference>
<proteinExistence type="predicted"/>
<dbReference type="EMBL" id="JARBJD010000001">
    <property type="protein sequence ID" value="KAK2964808.1"/>
    <property type="molecule type" value="Genomic_DNA"/>
</dbReference>
<dbReference type="Gene3D" id="2.40.30.10">
    <property type="entry name" value="Translation factors"/>
    <property type="match status" value="1"/>
</dbReference>
<dbReference type="InterPro" id="IPR014721">
    <property type="entry name" value="Ribsml_uS5_D2-typ_fold_subgr"/>
</dbReference>
<dbReference type="InterPro" id="IPR005517">
    <property type="entry name" value="Transl_elong_EFG/EF2_IV"/>
</dbReference>
<dbReference type="InterPro" id="IPR027417">
    <property type="entry name" value="P-loop_NTPase"/>
</dbReference>
<dbReference type="NCBIfam" id="TIGR00231">
    <property type="entry name" value="small_GTP"/>
    <property type="match status" value="1"/>
</dbReference>
<dbReference type="SUPFAM" id="SSF54980">
    <property type="entry name" value="EF-G C-terminal domain-like"/>
    <property type="match status" value="2"/>
</dbReference>
<dbReference type="Pfam" id="PF03764">
    <property type="entry name" value="EFG_IV"/>
    <property type="match status" value="1"/>
</dbReference>
<keyword evidence="4" id="KW-0342">GTP-binding</keyword>
<evidence type="ECO:0000256" key="3">
    <source>
        <dbReference type="ARBA" id="ARBA00022741"/>
    </source>
</evidence>
<keyword evidence="3" id="KW-0547">Nucleotide-binding</keyword>
<evidence type="ECO:0000313" key="10">
    <source>
        <dbReference type="Proteomes" id="UP001281761"/>
    </source>
</evidence>
<dbReference type="Gene3D" id="3.30.70.240">
    <property type="match status" value="1"/>
</dbReference>
<dbReference type="SUPFAM" id="SSF54211">
    <property type="entry name" value="Ribosomal protein S5 domain 2-like"/>
    <property type="match status" value="1"/>
</dbReference>
<keyword evidence="6" id="KW-0539">Nucleus</keyword>
<evidence type="ECO:0000256" key="1">
    <source>
        <dbReference type="ARBA" id="ARBA00004123"/>
    </source>
</evidence>
<evidence type="ECO:0000256" key="7">
    <source>
        <dbReference type="SAM" id="MobiDB-lite"/>
    </source>
</evidence>
<dbReference type="Pfam" id="PF16004">
    <property type="entry name" value="EFTUD2"/>
    <property type="match status" value="1"/>
</dbReference>
<dbReference type="Pfam" id="PF00009">
    <property type="entry name" value="GTP_EFTU"/>
    <property type="match status" value="1"/>
</dbReference>
<dbReference type="InterPro" id="IPR000795">
    <property type="entry name" value="T_Tr_GTP-bd_dom"/>
</dbReference>
<feature type="region of interest" description="Disordered" evidence="7">
    <location>
        <begin position="1"/>
        <end position="40"/>
    </location>
</feature>
<evidence type="ECO:0000256" key="5">
    <source>
        <dbReference type="ARBA" id="ARBA00023187"/>
    </source>
</evidence>
<evidence type="ECO:0000256" key="4">
    <source>
        <dbReference type="ARBA" id="ARBA00023134"/>
    </source>
</evidence>
<comment type="caution">
    <text evidence="9">The sequence shown here is derived from an EMBL/GenBank/DDBJ whole genome shotgun (WGS) entry which is preliminary data.</text>
</comment>
<dbReference type="GO" id="GO:1990904">
    <property type="term" value="C:ribonucleoprotein complex"/>
    <property type="evidence" value="ECO:0007669"/>
    <property type="project" value="UniProtKB-KW"/>
</dbReference>
<evidence type="ECO:0000313" key="9">
    <source>
        <dbReference type="EMBL" id="KAK2964808.1"/>
    </source>
</evidence>
<dbReference type="InterPro" id="IPR035647">
    <property type="entry name" value="EFG_III/V"/>
</dbReference>